<organism evidence="2 3">
    <name type="scientific">Thiorhodococcus fuscus</name>
    <dbReference type="NCBI Taxonomy" id="527200"/>
    <lineage>
        <taxon>Bacteria</taxon>
        <taxon>Pseudomonadati</taxon>
        <taxon>Pseudomonadota</taxon>
        <taxon>Gammaproteobacteria</taxon>
        <taxon>Chromatiales</taxon>
        <taxon>Chromatiaceae</taxon>
        <taxon>Thiorhodococcus</taxon>
    </lineage>
</organism>
<keyword evidence="1" id="KW-0175">Coiled coil</keyword>
<reference evidence="3" key="1">
    <citation type="journal article" date="2019" name="Int. J. Syst. Evol. Microbiol.">
        <title>The Global Catalogue of Microorganisms (GCM) 10K type strain sequencing project: providing services to taxonomists for standard genome sequencing and annotation.</title>
        <authorList>
            <consortium name="The Broad Institute Genomics Platform"/>
            <consortium name="The Broad Institute Genome Sequencing Center for Infectious Disease"/>
            <person name="Wu L."/>
            <person name="Ma J."/>
        </authorList>
    </citation>
    <scope>NUCLEOTIDE SEQUENCE [LARGE SCALE GENOMIC DNA]</scope>
    <source>
        <strain evidence="3">KACC 12597</strain>
    </source>
</reference>
<dbReference type="Proteomes" id="UP001597337">
    <property type="component" value="Unassembled WGS sequence"/>
</dbReference>
<accession>A0ABW4Y5I2</accession>
<feature type="coiled-coil region" evidence="1">
    <location>
        <begin position="48"/>
        <end position="75"/>
    </location>
</feature>
<name>A0ABW4Y5I2_9GAMM</name>
<dbReference type="EMBL" id="JBHUHX010000013">
    <property type="protein sequence ID" value="MFD2111442.1"/>
    <property type="molecule type" value="Genomic_DNA"/>
</dbReference>
<evidence type="ECO:0000313" key="3">
    <source>
        <dbReference type="Proteomes" id="UP001597337"/>
    </source>
</evidence>
<protein>
    <submittedName>
        <fullName evidence="2">Uncharacterized protein</fullName>
    </submittedName>
</protein>
<dbReference type="RefSeq" id="WP_386024766.1">
    <property type="nucleotide sequence ID" value="NZ_JBHUHX010000013.1"/>
</dbReference>
<comment type="caution">
    <text evidence="2">The sequence shown here is derived from an EMBL/GenBank/DDBJ whole genome shotgun (WGS) entry which is preliminary data.</text>
</comment>
<gene>
    <name evidence="2" type="ORF">ACFSJC_06275</name>
</gene>
<evidence type="ECO:0000313" key="2">
    <source>
        <dbReference type="EMBL" id="MFD2111442.1"/>
    </source>
</evidence>
<keyword evidence="3" id="KW-1185">Reference proteome</keyword>
<sequence length="76" mass="8587">MSPKMGVLHLSNETIIQLQALSLPGESLDSVIQRAVLALQTLEGTCRQEAMVQRMNELESRIQQIEHRQGICQEQE</sequence>
<evidence type="ECO:0000256" key="1">
    <source>
        <dbReference type="SAM" id="Coils"/>
    </source>
</evidence>
<proteinExistence type="predicted"/>